<dbReference type="Proteomes" id="UP000694915">
    <property type="component" value="Chromosome 17"/>
</dbReference>
<evidence type="ECO:0000313" key="4">
    <source>
        <dbReference type="RefSeq" id="XP_005355704.1"/>
    </source>
</evidence>
<evidence type="ECO:0000259" key="2">
    <source>
        <dbReference type="Pfam" id="PF14977"/>
    </source>
</evidence>
<dbReference type="RefSeq" id="XP_005355704.1">
    <property type="nucleotide sequence ID" value="XM_005355647.1"/>
</dbReference>
<evidence type="ECO:0000313" key="3">
    <source>
        <dbReference type="Proteomes" id="UP000694915"/>
    </source>
</evidence>
<evidence type="ECO:0000256" key="1">
    <source>
        <dbReference type="SAM" id="MobiDB-lite"/>
    </source>
</evidence>
<dbReference type="InterPro" id="IPR029281">
    <property type="entry name" value="FAM194_C"/>
</dbReference>
<reference evidence="4" key="1">
    <citation type="submission" date="2025-08" db="UniProtKB">
        <authorList>
            <consortium name="RefSeq"/>
        </authorList>
    </citation>
    <scope>IDENTIFICATION</scope>
</reference>
<feature type="region of interest" description="Disordered" evidence="1">
    <location>
        <begin position="1"/>
        <end position="81"/>
    </location>
</feature>
<dbReference type="Pfam" id="PF14977">
    <property type="entry name" value="FAM194"/>
    <property type="match status" value="1"/>
</dbReference>
<feature type="compositionally biased region" description="Acidic residues" evidence="1">
    <location>
        <begin position="57"/>
        <end position="81"/>
    </location>
</feature>
<organism evidence="3 4">
    <name type="scientific">Microtus ochrogaster</name>
    <name type="common">Prairie vole</name>
    <dbReference type="NCBI Taxonomy" id="79684"/>
    <lineage>
        <taxon>Eukaryota</taxon>
        <taxon>Metazoa</taxon>
        <taxon>Chordata</taxon>
        <taxon>Craniata</taxon>
        <taxon>Vertebrata</taxon>
        <taxon>Euteleostomi</taxon>
        <taxon>Mammalia</taxon>
        <taxon>Eutheria</taxon>
        <taxon>Euarchontoglires</taxon>
        <taxon>Glires</taxon>
        <taxon>Rodentia</taxon>
        <taxon>Myomorpha</taxon>
        <taxon>Muroidea</taxon>
        <taxon>Cricetidae</taxon>
        <taxon>Arvicolinae</taxon>
        <taxon>Microtus</taxon>
    </lineage>
</organism>
<feature type="compositionally biased region" description="Polar residues" evidence="1">
    <location>
        <begin position="1"/>
        <end position="16"/>
    </location>
</feature>
<dbReference type="PANTHER" id="PTHR23093">
    <property type="entry name" value="SIMILAR TO CHROMOSOME 3 OPEN READING FRAME 20"/>
    <property type="match status" value="1"/>
</dbReference>
<sequence>MSEDTSSSEPLGSSPTVAPKHYTVAASSDGEDSEEREDESSLEESLGSLENVSEGYMDNEESLEDEEFVEEEESLEEGNYLEEDDYLDEKTFLQRETFLFKGAFVEEETYLKEKQFQKHMAKELKAVGAAAGQASLKARSPVPNNVQEISLLPATPSGSDHDLKFTTSSYYSLSGAGVSLRDQSSQTEWPYYQSKMGTPLRSTTILDQDSSFVLTHKKSDLEASETFPQGSFWDTIMNGPFDKQDEESFDSLPSTYQSVFREILRELASQHELEPEDVDMPLSKLLEGENRKKLGLLLKKNFEKYKEAIMWIINNREGQKMHEESTTTITYLISTLQQPQKPEAEEIRRHVSTIKKTLKLDAEWIQAKMKVHQGDGKIITYRSGNTFHILFPNGTGQIYYPSGNLALLIACKGVSRVTYIVLEDCVERKIRGFVTNSGHATFYNEDGEIWLSLSKLLGYYFPEGWHQKAWNWWNLSFHVHAPPVMCITLKLNKYVHIQIRSQDKVIFCFFVPKRRRICINMGTRFKFINLKLLQAMKKKAVLETEPGPTSWKIQALLGKISRGLNFLSLSDLEHLIEVVQEALSNLSARKSRIWL</sequence>
<keyword evidence="3" id="KW-1185">Reference proteome</keyword>
<gene>
    <name evidence="4" type="primary">Erich6b</name>
</gene>
<feature type="compositionally biased region" description="Low complexity" evidence="1">
    <location>
        <begin position="43"/>
        <end position="55"/>
    </location>
</feature>
<accession>A0ABM0KZ54</accession>
<name>A0ABM0KZ54_MICOH</name>
<protein>
    <submittedName>
        <fullName evidence="4">Glutamate-rich protein 6B</fullName>
    </submittedName>
</protein>
<proteinExistence type="predicted"/>
<dbReference type="PANTHER" id="PTHR23093:SF17">
    <property type="entry name" value="GLUTAMATE-RICH PROTEIN 6B"/>
    <property type="match status" value="1"/>
</dbReference>
<feature type="domain" description="FAM194 C-terminal" evidence="2">
    <location>
        <begin position="374"/>
        <end position="574"/>
    </location>
</feature>
<dbReference type="GeneID" id="101996514"/>
<feature type="compositionally biased region" description="Acidic residues" evidence="1">
    <location>
        <begin position="29"/>
        <end position="42"/>
    </location>
</feature>